<evidence type="ECO:0000313" key="2">
    <source>
        <dbReference type="Proteomes" id="UP000667802"/>
    </source>
</evidence>
<reference evidence="2" key="1">
    <citation type="journal article" date="2021" name="Science">
        <title>Hunting the eagle killer: A cyanobacterial neurotoxin causes vacuolar myelinopathy.</title>
        <authorList>
            <person name="Breinlinger S."/>
            <person name="Phillips T.J."/>
            <person name="Haram B.N."/>
            <person name="Mares J."/>
            <person name="Martinez Yerena J.A."/>
            <person name="Hrouzek P."/>
            <person name="Sobotka R."/>
            <person name="Henderson W.M."/>
            <person name="Schmieder P."/>
            <person name="Williams S.M."/>
            <person name="Lauderdale J.D."/>
            <person name="Wilde H.D."/>
            <person name="Gerrin W."/>
            <person name="Kust A."/>
            <person name="Washington J.W."/>
            <person name="Wagner C."/>
            <person name="Geier B."/>
            <person name="Liebeke M."/>
            <person name="Enke H."/>
            <person name="Niedermeyer T.H.J."/>
            <person name="Wilde S.B."/>
        </authorList>
    </citation>
    <scope>NUCLEOTIDE SEQUENCE [LARGE SCALE GENOMIC DNA]</scope>
    <source>
        <strain evidence="2">Thurmond2011</strain>
    </source>
</reference>
<proteinExistence type="predicted"/>
<name>A0AAP5I4Z4_9CYAN</name>
<dbReference type="Proteomes" id="UP000667802">
    <property type="component" value="Unassembled WGS sequence"/>
</dbReference>
<sequence length="49" mass="5724">MIYRNKYTTAVGFGFAQPTERARVERSRNLELSEAETRIPQVFSFLEIT</sequence>
<comment type="caution">
    <text evidence="1">The sequence shown here is derived from an EMBL/GenBank/DDBJ whole genome shotgun (WGS) entry which is preliminary data.</text>
</comment>
<keyword evidence="2" id="KW-1185">Reference proteome</keyword>
<gene>
    <name evidence="1" type="ORF">G7B40_004560</name>
</gene>
<dbReference type="AlphaFoldDB" id="A0AAP5I4Z4"/>
<dbReference type="EMBL" id="JAALHA020000001">
    <property type="protein sequence ID" value="MDR9893847.1"/>
    <property type="molecule type" value="Genomic_DNA"/>
</dbReference>
<accession>A0AAP5I4Z4</accession>
<evidence type="ECO:0000313" key="1">
    <source>
        <dbReference type="EMBL" id="MDR9893847.1"/>
    </source>
</evidence>
<protein>
    <submittedName>
        <fullName evidence="1">Uncharacterized protein</fullName>
    </submittedName>
</protein>
<organism evidence="1 2">
    <name type="scientific">Aetokthonos hydrillicola Thurmond2011</name>
    <dbReference type="NCBI Taxonomy" id="2712845"/>
    <lineage>
        <taxon>Bacteria</taxon>
        <taxon>Bacillati</taxon>
        <taxon>Cyanobacteriota</taxon>
        <taxon>Cyanophyceae</taxon>
        <taxon>Nostocales</taxon>
        <taxon>Hapalosiphonaceae</taxon>
        <taxon>Aetokthonos</taxon>
    </lineage>
</organism>